<evidence type="ECO:0000259" key="11">
    <source>
        <dbReference type="Pfam" id="PF10099"/>
    </source>
</evidence>
<keyword evidence="5" id="KW-0805">Transcription regulation</keyword>
<comment type="caution">
    <text evidence="13">The sequence shown here is derived from an EMBL/GenBank/DDBJ whole genome shotgun (WGS) entry which is preliminary data.</text>
</comment>
<dbReference type="PANTHER" id="PTHR37461:SF1">
    <property type="entry name" value="ANTI-SIGMA-K FACTOR RSKA"/>
    <property type="match status" value="1"/>
</dbReference>
<feature type="domain" description="Anti-sigma-K factor RskA N-terminal" evidence="12">
    <location>
        <begin position="12"/>
        <end position="58"/>
    </location>
</feature>
<evidence type="ECO:0000256" key="2">
    <source>
        <dbReference type="ARBA" id="ARBA00022475"/>
    </source>
</evidence>
<dbReference type="InterPro" id="IPR051474">
    <property type="entry name" value="Anti-sigma-K/W_factor"/>
</dbReference>
<accession>A0ABW4P5F2</accession>
<gene>
    <name evidence="13" type="ORF">ACFSJG_15630</name>
</gene>
<keyword evidence="4 10" id="KW-1133">Transmembrane helix</keyword>
<name>A0ABW4P5F2_9NOCA</name>
<dbReference type="Pfam" id="PF10099">
    <property type="entry name" value="RskA_C"/>
    <property type="match status" value="1"/>
</dbReference>
<evidence type="ECO:0000313" key="14">
    <source>
        <dbReference type="Proteomes" id="UP001597286"/>
    </source>
</evidence>
<feature type="transmembrane region" description="Helical" evidence="10">
    <location>
        <begin position="106"/>
        <end position="128"/>
    </location>
</feature>
<comment type="subcellular location">
    <subcellularLocation>
        <location evidence="1">Cell membrane</location>
        <topology evidence="1">Single-pass membrane protein</topology>
    </subcellularLocation>
</comment>
<keyword evidence="2" id="KW-1003">Cell membrane</keyword>
<evidence type="ECO:0000256" key="10">
    <source>
        <dbReference type="SAM" id="Phobius"/>
    </source>
</evidence>
<dbReference type="Pfam" id="PF22618">
    <property type="entry name" value="RskA_N"/>
    <property type="match status" value="1"/>
</dbReference>
<dbReference type="RefSeq" id="WP_378486150.1">
    <property type="nucleotide sequence ID" value="NZ_JBHUFB010000012.1"/>
</dbReference>
<feature type="domain" description="Anti-sigma K factor RskA C-terminal" evidence="11">
    <location>
        <begin position="108"/>
        <end position="239"/>
    </location>
</feature>
<evidence type="ECO:0000256" key="1">
    <source>
        <dbReference type="ARBA" id="ARBA00004162"/>
    </source>
</evidence>
<evidence type="ECO:0000259" key="12">
    <source>
        <dbReference type="Pfam" id="PF22618"/>
    </source>
</evidence>
<keyword evidence="3 10" id="KW-0812">Transmembrane</keyword>
<dbReference type="PANTHER" id="PTHR37461">
    <property type="entry name" value="ANTI-SIGMA-K FACTOR RSKA"/>
    <property type="match status" value="1"/>
</dbReference>
<protein>
    <recommendedName>
        <fullName evidence="9">Regulator of SigK</fullName>
    </recommendedName>
    <alternativeName>
        <fullName evidence="8">Sigma-K anti-sigma factor RskA</fullName>
    </alternativeName>
</protein>
<keyword evidence="14" id="KW-1185">Reference proteome</keyword>
<evidence type="ECO:0000256" key="9">
    <source>
        <dbReference type="ARBA" id="ARBA00030803"/>
    </source>
</evidence>
<evidence type="ECO:0000313" key="13">
    <source>
        <dbReference type="EMBL" id="MFD1813650.1"/>
    </source>
</evidence>
<dbReference type="Gene3D" id="1.10.10.1320">
    <property type="entry name" value="Anti-sigma factor, zinc-finger domain"/>
    <property type="match status" value="1"/>
</dbReference>
<evidence type="ECO:0000256" key="3">
    <source>
        <dbReference type="ARBA" id="ARBA00022692"/>
    </source>
</evidence>
<dbReference type="InterPro" id="IPR018764">
    <property type="entry name" value="RskA_C"/>
</dbReference>
<dbReference type="InterPro" id="IPR041916">
    <property type="entry name" value="Anti_sigma_zinc_sf"/>
</dbReference>
<keyword evidence="7" id="KW-0804">Transcription</keyword>
<dbReference type="Proteomes" id="UP001597286">
    <property type="component" value="Unassembled WGS sequence"/>
</dbReference>
<proteinExistence type="predicted"/>
<evidence type="ECO:0000256" key="6">
    <source>
        <dbReference type="ARBA" id="ARBA00023136"/>
    </source>
</evidence>
<dbReference type="EMBL" id="JBHUFB010000012">
    <property type="protein sequence ID" value="MFD1813650.1"/>
    <property type="molecule type" value="Genomic_DNA"/>
</dbReference>
<evidence type="ECO:0000256" key="7">
    <source>
        <dbReference type="ARBA" id="ARBA00023163"/>
    </source>
</evidence>
<dbReference type="InterPro" id="IPR053877">
    <property type="entry name" value="RskA_N"/>
</dbReference>
<reference evidence="14" key="1">
    <citation type="journal article" date="2019" name="Int. J. Syst. Evol. Microbiol.">
        <title>The Global Catalogue of Microorganisms (GCM) 10K type strain sequencing project: providing services to taxonomists for standard genome sequencing and annotation.</title>
        <authorList>
            <consortium name="The Broad Institute Genomics Platform"/>
            <consortium name="The Broad Institute Genome Sequencing Center for Infectious Disease"/>
            <person name="Wu L."/>
            <person name="Ma J."/>
        </authorList>
    </citation>
    <scope>NUCLEOTIDE SEQUENCE [LARGE SCALE GENOMIC DNA]</scope>
    <source>
        <strain evidence="14">DT72</strain>
    </source>
</reference>
<evidence type="ECO:0000256" key="4">
    <source>
        <dbReference type="ARBA" id="ARBA00022989"/>
    </source>
</evidence>
<evidence type="ECO:0000256" key="8">
    <source>
        <dbReference type="ARBA" id="ARBA00029829"/>
    </source>
</evidence>
<keyword evidence="6 10" id="KW-0472">Membrane</keyword>
<evidence type="ECO:0000256" key="5">
    <source>
        <dbReference type="ARBA" id="ARBA00023015"/>
    </source>
</evidence>
<sequence>MTDPTLSDGDRLDLAEVYALDALTDAERGQVDAAVAAASATESAEFTRRVREARETMAELSAATATEPPERLRSGILAAIAADRPDAGSPPIDLAARRSRRRLRTVVLAAAAAVVIAVGGGVVATRLLTDEPAPTAEQVLAADDVRTSSGAIEGGGTATVVYSKDADAGVLVMNNVTPPAPGTVYQMWLVGESDDMVSAGTMDATAVAPSTTAVLNGISGATALAFTVEPPGGSTQPTGQPFAQLPLT</sequence>
<organism evidence="13 14">
    <name type="scientific">Rhodococcus gannanensis</name>
    <dbReference type="NCBI Taxonomy" id="1960308"/>
    <lineage>
        <taxon>Bacteria</taxon>
        <taxon>Bacillati</taxon>
        <taxon>Actinomycetota</taxon>
        <taxon>Actinomycetes</taxon>
        <taxon>Mycobacteriales</taxon>
        <taxon>Nocardiaceae</taxon>
        <taxon>Rhodococcus</taxon>
    </lineage>
</organism>